<evidence type="ECO:0000313" key="12">
    <source>
        <dbReference type="EMBL" id="SUX11240.1"/>
    </source>
</evidence>
<dbReference type="RefSeq" id="WP_235610074.1">
    <property type="nucleotide sequence ID" value="NZ_UFVD01000001.1"/>
</dbReference>
<keyword evidence="5 12" id="KW-0808">Transferase</keyword>
<dbReference type="InterPro" id="IPR036097">
    <property type="entry name" value="HisK_dim/P_sf"/>
</dbReference>
<evidence type="ECO:0000256" key="4">
    <source>
        <dbReference type="ARBA" id="ARBA00022553"/>
    </source>
</evidence>
<dbReference type="PANTHER" id="PTHR45436">
    <property type="entry name" value="SENSOR HISTIDINE KINASE YKOH"/>
    <property type="match status" value="1"/>
</dbReference>
<dbReference type="STRING" id="32024.GCA_000788295_01516"/>
<accession>A0A381DKX5</accession>
<dbReference type="SUPFAM" id="SSF55874">
    <property type="entry name" value="ATPase domain of HSP90 chaperone/DNA topoisomerase II/histidine kinase"/>
    <property type="match status" value="1"/>
</dbReference>
<dbReference type="InterPro" id="IPR004358">
    <property type="entry name" value="Sig_transdc_His_kin-like_C"/>
</dbReference>
<dbReference type="PANTHER" id="PTHR45436:SF5">
    <property type="entry name" value="SENSOR HISTIDINE KINASE TRCS"/>
    <property type="match status" value="1"/>
</dbReference>
<comment type="subcellular location">
    <subcellularLocation>
        <location evidence="2">Membrane</location>
    </subcellularLocation>
</comment>
<evidence type="ECO:0000256" key="3">
    <source>
        <dbReference type="ARBA" id="ARBA00012438"/>
    </source>
</evidence>
<proteinExistence type="predicted"/>
<protein>
    <recommendedName>
        <fullName evidence="3">histidine kinase</fullName>
        <ecNumber evidence="3">2.7.13.3</ecNumber>
    </recommendedName>
</protein>
<keyword evidence="4" id="KW-0597">Phosphoprotein</keyword>
<dbReference type="InterPro" id="IPR036890">
    <property type="entry name" value="HATPase_C_sf"/>
</dbReference>
<gene>
    <name evidence="12" type="primary">yedV</name>
    <name evidence="12" type="ORF">NCTC12475_01456</name>
</gene>
<dbReference type="SMART" id="SM00388">
    <property type="entry name" value="HisKA"/>
    <property type="match status" value="1"/>
</dbReference>
<dbReference type="AlphaFoldDB" id="A0A381DKX5"/>
<dbReference type="Proteomes" id="UP000254920">
    <property type="component" value="Unassembled WGS sequence"/>
</dbReference>
<keyword evidence="6 10" id="KW-0812">Transmembrane</keyword>
<feature type="transmembrane region" description="Helical" evidence="10">
    <location>
        <begin position="12"/>
        <end position="34"/>
    </location>
</feature>
<dbReference type="InterPro" id="IPR050428">
    <property type="entry name" value="TCS_sensor_his_kinase"/>
</dbReference>
<name>A0A381DKX5_9BACT</name>
<dbReference type="EC" id="2.7.13.3" evidence="3"/>
<dbReference type="GO" id="GO:0005886">
    <property type="term" value="C:plasma membrane"/>
    <property type="evidence" value="ECO:0007669"/>
    <property type="project" value="TreeGrafter"/>
</dbReference>
<evidence type="ECO:0000259" key="11">
    <source>
        <dbReference type="PROSITE" id="PS50109"/>
    </source>
</evidence>
<dbReference type="Pfam" id="PF02518">
    <property type="entry name" value="HATPase_c"/>
    <property type="match status" value="1"/>
</dbReference>
<dbReference type="Pfam" id="PF00512">
    <property type="entry name" value="HisKA"/>
    <property type="match status" value="1"/>
</dbReference>
<evidence type="ECO:0000256" key="2">
    <source>
        <dbReference type="ARBA" id="ARBA00004370"/>
    </source>
</evidence>
<dbReference type="EMBL" id="UFVD01000001">
    <property type="protein sequence ID" value="SUX11240.1"/>
    <property type="molecule type" value="Genomic_DNA"/>
</dbReference>
<organism evidence="12 13">
    <name type="scientific">Campylobacter sputorum subsp. sputorum</name>
    <dbReference type="NCBI Taxonomy" id="32024"/>
    <lineage>
        <taxon>Bacteria</taxon>
        <taxon>Pseudomonadati</taxon>
        <taxon>Campylobacterota</taxon>
        <taxon>Epsilonproteobacteria</taxon>
        <taxon>Campylobacterales</taxon>
        <taxon>Campylobacteraceae</taxon>
        <taxon>Campylobacter</taxon>
    </lineage>
</organism>
<dbReference type="InterPro" id="IPR003661">
    <property type="entry name" value="HisK_dim/P_dom"/>
</dbReference>
<evidence type="ECO:0000256" key="6">
    <source>
        <dbReference type="ARBA" id="ARBA00022692"/>
    </source>
</evidence>
<evidence type="ECO:0000256" key="5">
    <source>
        <dbReference type="ARBA" id="ARBA00022679"/>
    </source>
</evidence>
<dbReference type="GO" id="GO:0000155">
    <property type="term" value="F:phosphorelay sensor kinase activity"/>
    <property type="evidence" value="ECO:0007669"/>
    <property type="project" value="InterPro"/>
</dbReference>
<dbReference type="InterPro" id="IPR005467">
    <property type="entry name" value="His_kinase_dom"/>
</dbReference>
<dbReference type="SUPFAM" id="SSF47384">
    <property type="entry name" value="Homodimeric domain of signal transducing histidine kinase"/>
    <property type="match status" value="1"/>
</dbReference>
<comment type="catalytic activity">
    <reaction evidence="1">
        <text>ATP + protein L-histidine = ADP + protein N-phospho-L-histidine.</text>
        <dbReference type="EC" id="2.7.13.3"/>
    </reaction>
</comment>
<evidence type="ECO:0000256" key="10">
    <source>
        <dbReference type="SAM" id="Phobius"/>
    </source>
</evidence>
<dbReference type="Gene3D" id="1.10.287.130">
    <property type="match status" value="1"/>
</dbReference>
<dbReference type="PRINTS" id="PR00344">
    <property type="entry name" value="BCTRLSENSOR"/>
</dbReference>
<reference evidence="12 13" key="1">
    <citation type="submission" date="2018-06" db="EMBL/GenBank/DDBJ databases">
        <authorList>
            <consortium name="Pathogen Informatics"/>
            <person name="Doyle S."/>
        </authorList>
    </citation>
    <scope>NUCLEOTIDE SEQUENCE [LARGE SCALE GENOMIC DNA]</scope>
    <source>
        <strain evidence="12 13">NCTC12475</strain>
    </source>
</reference>
<dbReference type="PROSITE" id="PS50109">
    <property type="entry name" value="HIS_KIN"/>
    <property type="match status" value="1"/>
</dbReference>
<keyword evidence="8 10" id="KW-1133">Transmembrane helix</keyword>
<dbReference type="SMART" id="SM00387">
    <property type="entry name" value="HATPase_c"/>
    <property type="match status" value="1"/>
</dbReference>
<keyword evidence="13" id="KW-1185">Reference proteome</keyword>
<evidence type="ECO:0000256" key="8">
    <source>
        <dbReference type="ARBA" id="ARBA00022989"/>
    </source>
</evidence>
<evidence type="ECO:0000256" key="9">
    <source>
        <dbReference type="ARBA" id="ARBA00023136"/>
    </source>
</evidence>
<keyword evidence="9 10" id="KW-0472">Membrane</keyword>
<evidence type="ECO:0000313" key="13">
    <source>
        <dbReference type="Proteomes" id="UP000254920"/>
    </source>
</evidence>
<feature type="transmembrane region" description="Helical" evidence="10">
    <location>
        <begin position="132"/>
        <end position="153"/>
    </location>
</feature>
<keyword evidence="7 12" id="KW-0418">Kinase</keyword>
<evidence type="ECO:0000256" key="1">
    <source>
        <dbReference type="ARBA" id="ARBA00000085"/>
    </source>
</evidence>
<evidence type="ECO:0000256" key="7">
    <source>
        <dbReference type="ARBA" id="ARBA00022777"/>
    </source>
</evidence>
<dbReference type="InterPro" id="IPR003594">
    <property type="entry name" value="HATPase_dom"/>
</dbReference>
<dbReference type="Gene3D" id="3.30.565.10">
    <property type="entry name" value="Histidine kinase-like ATPase, C-terminal domain"/>
    <property type="match status" value="1"/>
</dbReference>
<sequence>MFSKKSLRSKFILQLVLASTVLITIISVMLYHYIKITIFETVVQNIIQEANSLKNLSKEDLQKADLNNGYLKDHTTQIKIVDLNSSVQKPFFKNVLREDTNYLTLVFPDKQRNFTILIRKETTQYNQIIKQVLFDIIVVNATSILLVLFYALFLSRMLLFPIKTLSYKLSSLNEGYLKEFDPKDVPQEFIPLIGGINHLISRIQTFLQYQKELFIGVAHELKTPLAVMKTKNEVTLIKQRDSEKYIEALKNNNEAINKMNSMINSVLEIGRQEGAQFEEPKKIDIISYINELTNSFRILSHLENIKISTDLKPDKLEIMIQQTLFLHIIQNFVQNAIKFSPPQSTIMIKSYITKDNKFTVEVIDEGCGIDENKDLFAPFVRSGNKTGAGLGLFLALNAAQAIGASIGIKNKETKDGAISYLLLPLSIKFKQKSRNK</sequence>
<dbReference type="CDD" id="cd00082">
    <property type="entry name" value="HisKA"/>
    <property type="match status" value="1"/>
</dbReference>
<feature type="domain" description="Histidine kinase" evidence="11">
    <location>
        <begin position="216"/>
        <end position="427"/>
    </location>
</feature>